<feature type="domain" description="Methyltransferase" evidence="1">
    <location>
        <begin position="42"/>
        <end position="134"/>
    </location>
</feature>
<comment type="caution">
    <text evidence="2">The sequence shown here is derived from an EMBL/GenBank/DDBJ whole genome shotgun (WGS) entry which is preliminary data.</text>
</comment>
<evidence type="ECO:0000313" key="2">
    <source>
        <dbReference type="EMBL" id="MDN4592608.1"/>
    </source>
</evidence>
<dbReference type="CDD" id="cd02440">
    <property type="entry name" value="AdoMet_MTases"/>
    <property type="match status" value="1"/>
</dbReference>
<dbReference type="InterPro" id="IPR041698">
    <property type="entry name" value="Methyltransf_25"/>
</dbReference>
<dbReference type="GO" id="GO:0032259">
    <property type="term" value="P:methylation"/>
    <property type="evidence" value="ECO:0007669"/>
    <property type="project" value="UniProtKB-KW"/>
</dbReference>
<accession>A0ABT8IIK3</accession>
<reference evidence="2" key="1">
    <citation type="submission" date="2022-08" db="EMBL/GenBank/DDBJ databases">
        <title>Polycladomyces zharkentsis sp. nov., a novel thermophilic CMC and starch-degrading bacterium isolated from a geothermal spring in Kazakhstan.</title>
        <authorList>
            <person name="Mashzhan A."/>
            <person name="Kistaubaeva A."/>
            <person name="Javier-Lopez R."/>
            <person name="Birkeland N.-K."/>
        </authorList>
    </citation>
    <scope>NUCLEOTIDE SEQUENCE</scope>
    <source>
        <strain evidence="2">KSR 13</strain>
    </source>
</reference>
<evidence type="ECO:0000313" key="3">
    <source>
        <dbReference type="Proteomes" id="UP001174196"/>
    </source>
</evidence>
<dbReference type="PANTHER" id="PTHR43591">
    <property type="entry name" value="METHYLTRANSFERASE"/>
    <property type="match status" value="1"/>
</dbReference>
<keyword evidence="2" id="KW-0808">Transferase</keyword>
<dbReference type="Gene3D" id="3.40.50.150">
    <property type="entry name" value="Vaccinia Virus protein VP39"/>
    <property type="match status" value="1"/>
</dbReference>
<organism evidence="2 3">
    <name type="scientific">Polycladomyces subterraneus</name>
    <dbReference type="NCBI Taxonomy" id="1016997"/>
    <lineage>
        <taxon>Bacteria</taxon>
        <taxon>Bacillati</taxon>
        <taxon>Bacillota</taxon>
        <taxon>Bacilli</taxon>
        <taxon>Bacillales</taxon>
        <taxon>Thermoactinomycetaceae</taxon>
        <taxon>Polycladomyces</taxon>
    </lineage>
</organism>
<dbReference type="EMBL" id="JANRHH010000011">
    <property type="protein sequence ID" value="MDN4592608.1"/>
    <property type="molecule type" value="Genomic_DNA"/>
</dbReference>
<dbReference type="GO" id="GO:0008168">
    <property type="term" value="F:methyltransferase activity"/>
    <property type="evidence" value="ECO:0007669"/>
    <property type="project" value="UniProtKB-KW"/>
</dbReference>
<dbReference type="RefSeq" id="WP_301237331.1">
    <property type="nucleotide sequence ID" value="NZ_JANRHH010000011.1"/>
</dbReference>
<keyword evidence="2" id="KW-0489">Methyltransferase</keyword>
<gene>
    <name evidence="2" type="ORF">NWF35_01515</name>
</gene>
<protein>
    <submittedName>
        <fullName evidence="2">Class I SAM-dependent methyltransferase</fullName>
    </submittedName>
</protein>
<dbReference type="InterPro" id="IPR029063">
    <property type="entry name" value="SAM-dependent_MTases_sf"/>
</dbReference>
<dbReference type="SUPFAM" id="SSF53335">
    <property type="entry name" value="S-adenosyl-L-methionine-dependent methyltransferases"/>
    <property type="match status" value="1"/>
</dbReference>
<dbReference type="Pfam" id="PF13649">
    <property type="entry name" value="Methyltransf_25"/>
    <property type="match status" value="1"/>
</dbReference>
<keyword evidence="3" id="KW-1185">Reference proteome</keyword>
<dbReference type="Proteomes" id="UP001174196">
    <property type="component" value="Unassembled WGS sequence"/>
</dbReference>
<evidence type="ECO:0000259" key="1">
    <source>
        <dbReference type="Pfam" id="PF13649"/>
    </source>
</evidence>
<sequence>MKVTDYSRIADRYDQNPYRRQIEPDEVLKWYFAQHSDREFRVLDLACGTGLYLQKQLHAFASMSVEWYGLDASQAMLDQAERRVPNVRLIQGLAEEMPYEPESFDVIVNHYAFHHFTEKSRVLDEVTRVLKKNGMFKMHNIAIHEMRQWWVYQYFPSAYFEDLKRFWPKDLIYRELSVRGFQVELDIRYRMTPKRLAECIQYARNRDISVLTLIDEKDYQAGVERLETEFNRDPEASIVQDFAEMHLIALKK</sequence>
<proteinExistence type="predicted"/>
<name>A0ABT8IIK3_9BACL</name>